<organism evidence="2 3">
    <name type="scientific">Longibaculum muris</name>
    <dbReference type="NCBI Taxonomy" id="1796628"/>
    <lineage>
        <taxon>Bacteria</taxon>
        <taxon>Bacillati</taxon>
        <taxon>Bacillota</taxon>
        <taxon>Erysipelotrichia</taxon>
        <taxon>Erysipelotrichales</taxon>
        <taxon>Coprobacillaceae</taxon>
        <taxon>Longibaculum</taxon>
    </lineage>
</organism>
<feature type="domain" description="Glycosyltransferase 2-like" evidence="1">
    <location>
        <begin position="7"/>
        <end position="135"/>
    </location>
</feature>
<protein>
    <submittedName>
        <fullName evidence="2">Glycosyltransferase involved in cell wall biosynthesis</fullName>
    </submittedName>
</protein>
<reference evidence="2 3" key="1">
    <citation type="submission" date="2019-03" db="EMBL/GenBank/DDBJ databases">
        <title>Genomic Encyclopedia of Type Strains, Phase IV (KMG-IV): sequencing the most valuable type-strain genomes for metagenomic binning, comparative biology and taxonomic classification.</title>
        <authorList>
            <person name="Goeker M."/>
        </authorList>
    </citation>
    <scope>NUCLEOTIDE SEQUENCE [LARGE SCALE GENOMIC DNA]</scope>
    <source>
        <strain evidence="2 3">DSM 29487</strain>
    </source>
</reference>
<dbReference type="InterPro" id="IPR029044">
    <property type="entry name" value="Nucleotide-diphossugar_trans"/>
</dbReference>
<dbReference type="InterPro" id="IPR001173">
    <property type="entry name" value="Glyco_trans_2-like"/>
</dbReference>
<dbReference type="SUPFAM" id="SSF53448">
    <property type="entry name" value="Nucleotide-diphospho-sugar transferases"/>
    <property type="match status" value="1"/>
</dbReference>
<comment type="caution">
    <text evidence="2">The sequence shown here is derived from an EMBL/GenBank/DDBJ whole genome shotgun (WGS) entry which is preliminary data.</text>
</comment>
<dbReference type="Pfam" id="PF00535">
    <property type="entry name" value="Glycos_transf_2"/>
    <property type="match status" value="1"/>
</dbReference>
<name>A0A4R3Z6C9_9FIRM</name>
<dbReference type="Gene3D" id="3.90.550.10">
    <property type="entry name" value="Spore Coat Polysaccharide Biosynthesis Protein SpsA, Chain A"/>
    <property type="match status" value="1"/>
</dbReference>
<dbReference type="Proteomes" id="UP000295515">
    <property type="component" value="Unassembled WGS sequence"/>
</dbReference>
<gene>
    <name evidence="2" type="ORF">EDD60_105113</name>
</gene>
<dbReference type="EMBL" id="SMCQ01000005">
    <property type="protein sequence ID" value="TCW01009.1"/>
    <property type="molecule type" value="Genomic_DNA"/>
</dbReference>
<sequence>MGNPMISVIMGSYNSNYKINEAIKSIFEQTFDDWELIICDDCSNIPVEEIIKTEYLENKKVKIIKNKQNRGLAFSLNNCLSHAKGEYIARMDDDDYSFPTRFQKQVEFLDENQQYSFVSSDIITYDGINIVSESNQIEQPNKIDFLFRTPFVHPATMFRKSSLLSVDGYRVAKETRRAEDYDLFMRLYAENKIGYNIKTPLLRYYVNPTVMKKKRRYEYRIDEMIVRYKGFKKMGILSIKNFIYVIKPLVVGLIPHKLLWIIKRR</sequence>
<evidence type="ECO:0000313" key="2">
    <source>
        <dbReference type="EMBL" id="TCW01009.1"/>
    </source>
</evidence>
<dbReference type="GO" id="GO:0016758">
    <property type="term" value="F:hexosyltransferase activity"/>
    <property type="evidence" value="ECO:0007669"/>
    <property type="project" value="UniProtKB-ARBA"/>
</dbReference>
<proteinExistence type="predicted"/>
<dbReference type="PANTHER" id="PTHR22916:SF3">
    <property type="entry name" value="UDP-GLCNAC:BETAGAL BETA-1,3-N-ACETYLGLUCOSAMINYLTRANSFERASE-LIKE PROTEIN 1"/>
    <property type="match status" value="1"/>
</dbReference>
<evidence type="ECO:0000313" key="3">
    <source>
        <dbReference type="Proteomes" id="UP000295515"/>
    </source>
</evidence>
<dbReference type="PANTHER" id="PTHR22916">
    <property type="entry name" value="GLYCOSYLTRANSFERASE"/>
    <property type="match status" value="1"/>
</dbReference>
<dbReference type="RefSeq" id="WP_082787461.1">
    <property type="nucleotide sequence ID" value="NZ_JANKBF010000008.1"/>
</dbReference>
<dbReference type="AlphaFoldDB" id="A0A4R3Z6C9"/>
<dbReference type="GeneID" id="98914934"/>
<accession>A0A4R3Z6C9</accession>
<evidence type="ECO:0000259" key="1">
    <source>
        <dbReference type="Pfam" id="PF00535"/>
    </source>
</evidence>
<keyword evidence="2" id="KW-0808">Transferase</keyword>
<keyword evidence="3" id="KW-1185">Reference proteome</keyword>